<evidence type="ECO:0000313" key="5">
    <source>
        <dbReference type="EMBL" id="MBB6055201.1"/>
    </source>
</evidence>
<reference evidence="5 6" key="1">
    <citation type="submission" date="2020-08" db="EMBL/GenBank/DDBJ databases">
        <title>Genomic Encyclopedia of Type Strains, Phase IV (KMG-IV): sequencing the most valuable type-strain genomes for metagenomic binning, comparative biology and taxonomic classification.</title>
        <authorList>
            <person name="Goeker M."/>
        </authorList>
    </citation>
    <scope>NUCLEOTIDE SEQUENCE [LARGE SCALE GENOMIC DNA]</scope>
    <source>
        <strain evidence="5 6">DSM 22975</strain>
    </source>
</reference>
<dbReference type="EMBL" id="JACHGR010000003">
    <property type="protein sequence ID" value="MBB6055201.1"/>
    <property type="molecule type" value="Genomic_DNA"/>
</dbReference>
<evidence type="ECO:0000256" key="2">
    <source>
        <dbReference type="ARBA" id="ARBA00022729"/>
    </source>
</evidence>
<evidence type="ECO:0000313" key="6">
    <source>
        <dbReference type="Proteomes" id="UP000585721"/>
    </source>
</evidence>
<accession>A0A841GJ20</accession>
<organism evidence="5 6">
    <name type="scientific">Tolumonas osonensis</name>
    <dbReference type="NCBI Taxonomy" id="675874"/>
    <lineage>
        <taxon>Bacteria</taxon>
        <taxon>Pseudomonadati</taxon>
        <taxon>Pseudomonadota</taxon>
        <taxon>Gammaproteobacteria</taxon>
        <taxon>Aeromonadales</taxon>
        <taxon>Aeromonadaceae</taxon>
        <taxon>Tolumonas</taxon>
    </lineage>
</organism>
<keyword evidence="2 4" id="KW-0732">Signal</keyword>
<feature type="binding site" description="axial binding residue" evidence="3">
    <location>
        <position position="127"/>
    </location>
    <ligand>
        <name>heme b</name>
        <dbReference type="ChEBI" id="CHEBI:60344"/>
    </ligand>
    <ligandPart>
        <name>Fe</name>
        <dbReference type="ChEBI" id="CHEBI:18248"/>
    </ligandPart>
</feature>
<dbReference type="GO" id="GO:0005506">
    <property type="term" value="F:iron ion binding"/>
    <property type="evidence" value="ECO:0007669"/>
    <property type="project" value="InterPro"/>
</dbReference>
<dbReference type="Gene3D" id="1.20.120.10">
    <property type="entry name" value="Cytochrome c/b562"/>
    <property type="match status" value="1"/>
</dbReference>
<name>A0A841GJ20_9GAMM</name>
<dbReference type="InterPro" id="IPR009155">
    <property type="entry name" value="Cyt_b562"/>
</dbReference>
<feature type="signal peptide" evidence="4">
    <location>
        <begin position="1"/>
        <end position="24"/>
    </location>
</feature>
<feature type="binding site" description="axial binding residue" evidence="3">
    <location>
        <position position="32"/>
    </location>
    <ligand>
        <name>heme b</name>
        <dbReference type="ChEBI" id="CHEBI:60344"/>
    </ligand>
    <ligandPart>
        <name>Fe</name>
        <dbReference type="ChEBI" id="CHEBI:18248"/>
    </ligandPart>
</feature>
<dbReference type="GO" id="GO:0009055">
    <property type="term" value="F:electron transfer activity"/>
    <property type="evidence" value="ECO:0007669"/>
    <property type="project" value="InterPro"/>
</dbReference>
<proteinExistence type="inferred from homology"/>
<keyword evidence="3" id="KW-0408">Iron</keyword>
<keyword evidence="6" id="KW-1185">Reference proteome</keyword>
<dbReference type="GO" id="GO:0022900">
    <property type="term" value="P:electron transport chain"/>
    <property type="evidence" value="ECO:0007669"/>
    <property type="project" value="InterPro"/>
</dbReference>
<dbReference type="PIRSF" id="PIRSF000029">
    <property type="entry name" value="Cytochrome_b562"/>
    <property type="match status" value="1"/>
</dbReference>
<dbReference type="GO" id="GO:0042597">
    <property type="term" value="C:periplasmic space"/>
    <property type="evidence" value="ECO:0007669"/>
    <property type="project" value="InterPro"/>
</dbReference>
<dbReference type="RefSeq" id="WP_188025973.1">
    <property type="nucleotide sequence ID" value="NZ_JACHGR010000003.1"/>
</dbReference>
<evidence type="ECO:0000256" key="4">
    <source>
        <dbReference type="SAM" id="SignalP"/>
    </source>
</evidence>
<sequence>MKKSLTLLSSVLLTSAVLIAPAFAAVDVEDAMKDMSKSYRLVMNADDAASLKKDLATFRAAAVEAQSGIPDKMKKQPADSTERKIYAEGIQKLINQVDVVSKLADEGKVPEAKAEAAKLKELMKEYHSKLGV</sequence>
<protein>
    <submittedName>
        <fullName evidence="5">Soluble cytochrome b562</fullName>
    </submittedName>
</protein>
<dbReference type="Proteomes" id="UP000585721">
    <property type="component" value="Unassembled WGS sequence"/>
</dbReference>
<keyword evidence="3" id="KW-0479">Metal-binding</keyword>
<dbReference type="Pfam" id="PF07361">
    <property type="entry name" value="Cytochrom_B562"/>
    <property type="match status" value="1"/>
</dbReference>
<comment type="similarity">
    <text evidence="1">Belongs to the cytochrome b562 family.</text>
</comment>
<gene>
    <name evidence="5" type="ORF">HNR75_001083</name>
</gene>
<dbReference type="GO" id="GO:0020037">
    <property type="term" value="F:heme binding"/>
    <property type="evidence" value="ECO:0007669"/>
    <property type="project" value="InterPro"/>
</dbReference>
<dbReference type="SUPFAM" id="SSF47175">
    <property type="entry name" value="Cytochromes"/>
    <property type="match status" value="1"/>
</dbReference>
<dbReference type="InterPro" id="IPR010980">
    <property type="entry name" value="Cyt_c/b562"/>
</dbReference>
<evidence type="ECO:0000256" key="1">
    <source>
        <dbReference type="ARBA" id="ARBA00005523"/>
    </source>
</evidence>
<comment type="caution">
    <text evidence="5">The sequence shown here is derived from an EMBL/GenBank/DDBJ whole genome shotgun (WGS) entry which is preliminary data.</text>
</comment>
<evidence type="ECO:0000256" key="3">
    <source>
        <dbReference type="PIRSR" id="PIRSR000029-1"/>
    </source>
</evidence>
<feature type="chain" id="PRO_5032817468" evidence="4">
    <location>
        <begin position="25"/>
        <end position="132"/>
    </location>
</feature>
<keyword evidence="3" id="KW-0349">Heme</keyword>
<dbReference type="AlphaFoldDB" id="A0A841GJ20"/>
<comment type="cofactor">
    <cofactor evidence="3">
        <name>heme b</name>
        <dbReference type="ChEBI" id="CHEBI:60344"/>
    </cofactor>
    <text evidence="3">Binds 1 heme b (iron(II)-protoporphyrin IX) group per molecule.</text>
</comment>